<evidence type="ECO:0000313" key="2">
    <source>
        <dbReference type="EMBL" id="QJF51820.1"/>
    </source>
</evidence>
<proteinExistence type="predicted"/>
<evidence type="ECO:0000313" key="3">
    <source>
        <dbReference type="Proteomes" id="UP000503308"/>
    </source>
</evidence>
<dbReference type="RefSeq" id="WP_169641038.1">
    <property type="nucleotide sequence ID" value="NZ_CP048788.1"/>
</dbReference>
<reference evidence="2 3" key="1">
    <citation type="submission" date="2020-02" db="EMBL/GenBank/DDBJ databases">
        <title>Genome sequence of Roseobacter ponti.</title>
        <authorList>
            <person name="Hollensteiner J."/>
            <person name="Schneider D."/>
            <person name="Poehlein A."/>
            <person name="Daniel R."/>
        </authorList>
    </citation>
    <scope>NUCLEOTIDE SEQUENCE [LARGE SCALE GENOMIC DNA]</scope>
    <source>
        <strain evidence="2 3">DSM 106830</strain>
    </source>
</reference>
<gene>
    <name evidence="2" type="ORF">G3256_11925</name>
</gene>
<dbReference type="Proteomes" id="UP000503308">
    <property type="component" value="Chromosome"/>
</dbReference>
<keyword evidence="3" id="KW-1185">Reference proteome</keyword>
<evidence type="ECO:0008006" key="4">
    <source>
        <dbReference type="Google" id="ProtNLM"/>
    </source>
</evidence>
<sequence length="198" mass="22163">MFSTGFPRTRQFFTIALIYAFCYGLTANLITPVQQIFLSEETLFASLMYLPHGVRVLSVMLYGWRAIPALMAGNFLSVYLFAAPEVLERDLIQIVVPVTLASSSGWIAFEIFRLFGKDYYASENRSLHWRQIVLVGMLASVVNSLGQSILLGQVFALVDNSFVFLMFAVGDLLGLLVSLLVLMLVFRWLRRGTGTAQS</sequence>
<dbReference type="EMBL" id="CP048788">
    <property type="protein sequence ID" value="QJF51820.1"/>
    <property type="molecule type" value="Genomic_DNA"/>
</dbReference>
<dbReference type="KEGG" id="rpon:G3256_11925"/>
<keyword evidence="1" id="KW-1133">Transmembrane helix</keyword>
<name>A0A858SU36_9RHOB</name>
<keyword evidence="1" id="KW-0812">Transmembrane</keyword>
<feature type="transmembrane region" description="Helical" evidence="1">
    <location>
        <begin position="12"/>
        <end position="31"/>
    </location>
</feature>
<evidence type="ECO:0000256" key="1">
    <source>
        <dbReference type="SAM" id="Phobius"/>
    </source>
</evidence>
<protein>
    <recommendedName>
        <fullName evidence="4">MASE1 domain-containing protein</fullName>
    </recommendedName>
</protein>
<dbReference type="AlphaFoldDB" id="A0A858SU36"/>
<organism evidence="2 3">
    <name type="scientific">Roseobacter ponti</name>
    <dbReference type="NCBI Taxonomy" id="1891787"/>
    <lineage>
        <taxon>Bacteria</taxon>
        <taxon>Pseudomonadati</taxon>
        <taxon>Pseudomonadota</taxon>
        <taxon>Alphaproteobacteria</taxon>
        <taxon>Rhodobacterales</taxon>
        <taxon>Roseobacteraceae</taxon>
        <taxon>Roseobacter</taxon>
    </lineage>
</organism>
<feature type="transmembrane region" description="Helical" evidence="1">
    <location>
        <begin position="162"/>
        <end position="189"/>
    </location>
</feature>
<accession>A0A858SU36</accession>
<feature type="transmembrane region" description="Helical" evidence="1">
    <location>
        <begin position="132"/>
        <end position="156"/>
    </location>
</feature>
<keyword evidence="1" id="KW-0472">Membrane</keyword>
<feature type="transmembrane region" description="Helical" evidence="1">
    <location>
        <begin position="69"/>
        <end position="86"/>
    </location>
</feature>